<organism evidence="2 3">
    <name type="scientific">Ilex paraguariensis</name>
    <name type="common">yerba mate</name>
    <dbReference type="NCBI Taxonomy" id="185542"/>
    <lineage>
        <taxon>Eukaryota</taxon>
        <taxon>Viridiplantae</taxon>
        <taxon>Streptophyta</taxon>
        <taxon>Embryophyta</taxon>
        <taxon>Tracheophyta</taxon>
        <taxon>Spermatophyta</taxon>
        <taxon>Magnoliopsida</taxon>
        <taxon>eudicotyledons</taxon>
        <taxon>Gunneridae</taxon>
        <taxon>Pentapetalae</taxon>
        <taxon>asterids</taxon>
        <taxon>campanulids</taxon>
        <taxon>Aquifoliales</taxon>
        <taxon>Aquifoliaceae</taxon>
        <taxon>Ilex</taxon>
    </lineage>
</organism>
<dbReference type="InterPro" id="IPR025558">
    <property type="entry name" value="DUF4283"/>
</dbReference>
<dbReference type="EMBL" id="CAUOFW020002517">
    <property type="protein sequence ID" value="CAK9154362.1"/>
    <property type="molecule type" value="Genomic_DNA"/>
</dbReference>
<keyword evidence="3" id="KW-1185">Reference proteome</keyword>
<evidence type="ECO:0000313" key="2">
    <source>
        <dbReference type="EMBL" id="CAK9154362.1"/>
    </source>
</evidence>
<comment type="caution">
    <text evidence="2">The sequence shown here is derived from an EMBL/GenBank/DDBJ whole genome shotgun (WGS) entry which is preliminary data.</text>
</comment>
<dbReference type="Proteomes" id="UP001642360">
    <property type="component" value="Unassembled WGS sequence"/>
</dbReference>
<proteinExistence type="predicted"/>
<gene>
    <name evidence="2" type="ORF">ILEXP_LOCUS22679</name>
</gene>
<protein>
    <recommendedName>
        <fullName evidence="1">DUF4283 domain-containing protein</fullName>
    </recommendedName>
</protein>
<dbReference type="InterPro" id="IPR040256">
    <property type="entry name" value="At4g02000-like"/>
</dbReference>
<dbReference type="PANTHER" id="PTHR31286:SF178">
    <property type="entry name" value="DUF4283 DOMAIN-CONTAINING PROTEIN"/>
    <property type="match status" value="1"/>
</dbReference>
<accession>A0ABC8SIF8</accession>
<dbReference type="Pfam" id="PF14111">
    <property type="entry name" value="DUF4283"/>
    <property type="match status" value="1"/>
</dbReference>
<dbReference type="AlphaFoldDB" id="A0ABC8SIF8"/>
<evidence type="ECO:0000259" key="1">
    <source>
        <dbReference type="Pfam" id="PF14111"/>
    </source>
</evidence>
<feature type="domain" description="DUF4283" evidence="1">
    <location>
        <begin position="74"/>
        <end position="152"/>
    </location>
</feature>
<reference evidence="2 3" key="1">
    <citation type="submission" date="2024-02" db="EMBL/GenBank/DDBJ databases">
        <authorList>
            <person name="Vignale AGUSTIN F."/>
            <person name="Sosa J E."/>
            <person name="Modenutti C."/>
        </authorList>
    </citation>
    <scope>NUCLEOTIDE SEQUENCE [LARGE SCALE GENOMIC DNA]</scope>
</reference>
<evidence type="ECO:0000313" key="3">
    <source>
        <dbReference type="Proteomes" id="UP001642360"/>
    </source>
</evidence>
<dbReference type="PANTHER" id="PTHR31286">
    <property type="entry name" value="GLYCINE-RICH CELL WALL STRUCTURAL PROTEIN 1.8-LIKE"/>
    <property type="match status" value="1"/>
</dbReference>
<name>A0ABC8SIF8_9AQUA</name>
<sequence>MDARALIVEVTLERASIVEVTLERASMMVVLALWRGQGGIMEEGLLNKLQSFSLTEEEDVAIDFNTEDIAEGLEECVLSVYVKILSEKYVNTVALKNTMSGVWGCKDLGVMRISSNIFQFFSKEEREIYKILFQGPWCFDNSLIISYRWFKGIGVKSVPFDLVQFWVHVNGLPRECITKDMAIKVADSFKEWEVVEIRE</sequence>